<protein>
    <submittedName>
        <fullName evidence="3">Chromosome partitioning protein, ParB family</fullName>
    </submittedName>
</protein>
<dbReference type="SMART" id="SM00470">
    <property type="entry name" value="ParB"/>
    <property type="match status" value="1"/>
</dbReference>
<dbReference type="STRING" id="260086.SAMN05216207_10516"/>
<reference evidence="3 4" key="1">
    <citation type="submission" date="2016-10" db="EMBL/GenBank/DDBJ databases">
        <authorList>
            <person name="de Groot N.N."/>
        </authorList>
    </citation>
    <scope>NUCLEOTIDE SEQUENCE [LARGE SCALE GENOMIC DNA]</scope>
    <source>
        <strain evidence="3 4">CGMCC 4.1877</strain>
    </source>
</reference>
<evidence type="ECO:0000259" key="2">
    <source>
        <dbReference type="SMART" id="SM00470"/>
    </source>
</evidence>
<dbReference type="SUPFAM" id="SSF109709">
    <property type="entry name" value="KorB DNA-binding domain-like"/>
    <property type="match status" value="1"/>
</dbReference>
<dbReference type="SUPFAM" id="SSF110849">
    <property type="entry name" value="ParB/Sulfiredoxin"/>
    <property type="match status" value="1"/>
</dbReference>
<sequence length="577" mass="62183">MTADPTPTTDTAVLDAAAFGRLALVDPDTLELEVNTRLEANLDPHFCASIRDHGVREPITVRRRASDGTLVVRKGQRRTLAAVRAGLTQVPVIISPEPATEDGDEADTDTDDYRAGQAARIVEQLVENQHRRSISASEEVAAHQQLLGFGLKASEIAKATRTKADRVRQTTQAAQSKRAVAIGSSYDLDLVQMSVIAEFEDDDDAVELLTRAAVDEPAQFRHVAQRLRDQRAEQQVYAAAAAELAAAGVLLVIDRDDDRYDAATELYRLRPTAEDPEDTALEEEAHRSCPGHAAQVRIIRPYGQPPEARYRWLCLDPAAHGHAPLCESMRTHTGAAATALSGESDEDRAAREAREKEAARLERRRVIANNKEWDSAQSVRRDWLAELLAKKAAPKGAAIYVAAELGQGAHALRRAMETGNALACELLGLEVPAGWGYYNGQPNPLAEAARAASGARATMLSLAMVLAAYEDGTHRGNWRSADRATQQYLAQLRAWGYPLSEVEQLALDPDAEPTSTDHDTGDADTDGADAAGPDEAGEVTDPELGSDPGDDTAETAADADEEPDSCSVAATPDEQTD</sequence>
<evidence type="ECO:0000313" key="4">
    <source>
        <dbReference type="Proteomes" id="UP000199614"/>
    </source>
</evidence>
<accession>A0A1I5GUI9</accession>
<dbReference type="RefSeq" id="WP_093354373.1">
    <property type="nucleotide sequence ID" value="NZ_FOUY01000051.1"/>
</dbReference>
<evidence type="ECO:0000313" key="3">
    <source>
        <dbReference type="EMBL" id="SFO39553.1"/>
    </source>
</evidence>
<dbReference type="Proteomes" id="UP000199614">
    <property type="component" value="Unassembled WGS sequence"/>
</dbReference>
<keyword evidence="4" id="KW-1185">Reference proteome</keyword>
<dbReference type="InterPro" id="IPR003115">
    <property type="entry name" value="ParB_N"/>
</dbReference>
<dbReference type="AlphaFoldDB" id="A0A1I5GUI9"/>
<feature type="domain" description="ParB-like N-terminal" evidence="2">
    <location>
        <begin position="23"/>
        <end position="108"/>
    </location>
</feature>
<proteinExistence type="predicted"/>
<dbReference type="Gene3D" id="3.90.1530.10">
    <property type="entry name" value="Conserved hypothetical protein from pyrococcus furiosus pfu- 392566-001, ParB domain"/>
    <property type="match status" value="1"/>
</dbReference>
<dbReference type="CDD" id="cd16387">
    <property type="entry name" value="ParB_N_Srx"/>
    <property type="match status" value="1"/>
</dbReference>
<gene>
    <name evidence="3" type="ORF">SAMN05216207_10516</name>
</gene>
<organism evidence="3 4">
    <name type="scientific">Pseudonocardia ammonioxydans</name>
    <dbReference type="NCBI Taxonomy" id="260086"/>
    <lineage>
        <taxon>Bacteria</taxon>
        <taxon>Bacillati</taxon>
        <taxon>Actinomycetota</taxon>
        <taxon>Actinomycetes</taxon>
        <taxon>Pseudonocardiales</taxon>
        <taxon>Pseudonocardiaceae</taxon>
        <taxon>Pseudonocardia</taxon>
    </lineage>
</organism>
<name>A0A1I5GUI9_PSUAM</name>
<dbReference type="OrthoDB" id="3846919at2"/>
<feature type="compositionally biased region" description="Acidic residues" evidence="1">
    <location>
        <begin position="548"/>
        <end position="564"/>
    </location>
</feature>
<dbReference type="EMBL" id="FOUY01000051">
    <property type="protein sequence ID" value="SFO39553.1"/>
    <property type="molecule type" value="Genomic_DNA"/>
</dbReference>
<dbReference type="InterPro" id="IPR036086">
    <property type="entry name" value="ParB/Sulfiredoxin_sf"/>
</dbReference>
<dbReference type="Pfam" id="PF02195">
    <property type="entry name" value="ParB_N"/>
    <property type="match status" value="1"/>
</dbReference>
<evidence type="ECO:0000256" key="1">
    <source>
        <dbReference type="SAM" id="MobiDB-lite"/>
    </source>
</evidence>
<feature type="region of interest" description="Disordered" evidence="1">
    <location>
        <begin position="510"/>
        <end position="577"/>
    </location>
</feature>